<sequence length="102" mass="11436">MARRVRLRPGRRRRGPPAGILAALSAGEAAGIDLITGFTADEYRLFTTLLGTAEHMHDERSPPPRTRRRLPGPDHDRIMAPGSDTPRGRQDRRSVSRRFAVR</sequence>
<feature type="region of interest" description="Disordered" evidence="1">
    <location>
        <begin position="53"/>
        <end position="102"/>
    </location>
</feature>
<keyword evidence="3" id="KW-1185">Reference proteome</keyword>
<gene>
    <name evidence="2" type="ORF">GCM10010357_41320</name>
</gene>
<evidence type="ECO:0008006" key="4">
    <source>
        <dbReference type="Google" id="ProtNLM"/>
    </source>
</evidence>
<accession>A0ABN0YX11</accession>
<protein>
    <recommendedName>
        <fullName evidence="4">MarR family transcriptional regulator</fullName>
    </recommendedName>
</protein>
<organism evidence="2 3">
    <name type="scientific">Streptomyces luteireticuli</name>
    <dbReference type="NCBI Taxonomy" id="173858"/>
    <lineage>
        <taxon>Bacteria</taxon>
        <taxon>Bacillati</taxon>
        <taxon>Actinomycetota</taxon>
        <taxon>Actinomycetes</taxon>
        <taxon>Kitasatosporales</taxon>
        <taxon>Streptomycetaceae</taxon>
        <taxon>Streptomyces</taxon>
    </lineage>
</organism>
<evidence type="ECO:0000313" key="2">
    <source>
        <dbReference type="EMBL" id="GAA0415735.1"/>
    </source>
</evidence>
<dbReference type="EMBL" id="BAAABX010000048">
    <property type="protein sequence ID" value="GAA0415735.1"/>
    <property type="molecule type" value="Genomic_DNA"/>
</dbReference>
<proteinExistence type="predicted"/>
<reference evidence="2 3" key="1">
    <citation type="journal article" date="2019" name="Int. J. Syst. Evol. Microbiol.">
        <title>The Global Catalogue of Microorganisms (GCM) 10K type strain sequencing project: providing services to taxonomists for standard genome sequencing and annotation.</title>
        <authorList>
            <consortium name="The Broad Institute Genomics Platform"/>
            <consortium name="The Broad Institute Genome Sequencing Center for Infectious Disease"/>
            <person name="Wu L."/>
            <person name="Ma J."/>
        </authorList>
    </citation>
    <scope>NUCLEOTIDE SEQUENCE [LARGE SCALE GENOMIC DNA]</scope>
    <source>
        <strain evidence="2 3">JCM 4788</strain>
    </source>
</reference>
<dbReference type="Proteomes" id="UP001500879">
    <property type="component" value="Unassembled WGS sequence"/>
</dbReference>
<name>A0ABN0YX11_9ACTN</name>
<comment type="caution">
    <text evidence="2">The sequence shown here is derived from an EMBL/GenBank/DDBJ whole genome shotgun (WGS) entry which is preliminary data.</text>
</comment>
<evidence type="ECO:0000313" key="3">
    <source>
        <dbReference type="Proteomes" id="UP001500879"/>
    </source>
</evidence>
<evidence type="ECO:0000256" key="1">
    <source>
        <dbReference type="SAM" id="MobiDB-lite"/>
    </source>
</evidence>